<keyword evidence="1" id="KW-1133">Transmembrane helix</keyword>
<reference evidence="2 3" key="1">
    <citation type="journal article" date="2019" name="Int. J. Syst. Evol. Microbiol.">
        <title>The Global Catalogue of Microorganisms (GCM) 10K type strain sequencing project: providing services to taxonomists for standard genome sequencing and annotation.</title>
        <authorList>
            <consortium name="The Broad Institute Genomics Platform"/>
            <consortium name="The Broad Institute Genome Sequencing Center for Infectious Disease"/>
            <person name="Wu L."/>
            <person name="Ma J."/>
        </authorList>
    </citation>
    <scope>NUCLEOTIDE SEQUENCE [LARGE SCALE GENOMIC DNA]</scope>
    <source>
        <strain evidence="2 3">JCM 6307</strain>
    </source>
</reference>
<dbReference type="EMBL" id="BAAATA010000011">
    <property type="protein sequence ID" value="GAA2486784.1"/>
    <property type="molecule type" value="Genomic_DNA"/>
</dbReference>
<evidence type="ECO:0000313" key="2">
    <source>
        <dbReference type="EMBL" id="GAA2486784.1"/>
    </source>
</evidence>
<feature type="transmembrane region" description="Helical" evidence="1">
    <location>
        <begin position="62"/>
        <end position="80"/>
    </location>
</feature>
<feature type="transmembrane region" description="Helical" evidence="1">
    <location>
        <begin position="37"/>
        <end position="56"/>
    </location>
</feature>
<dbReference type="Proteomes" id="UP001501358">
    <property type="component" value="Unassembled WGS sequence"/>
</dbReference>
<protein>
    <recommendedName>
        <fullName evidence="4">Integral membrane protein</fullName>
    </recommendedName>
</protein>
<keyword evidence="1" id="KW-0812">Transmembrane</keyword>
<name>A0ABN3LM66_9ACTN</name>
<sequence length="102" mass="10698">MEILLVAALVAGMVALDVRLSVLVWRIAGLPAFRRALPACLFATAAALSLLRSVGITWPAEWFAFPLNLAGWCLAGFELAGHRRRAAGVAARTPSGGAAEGR</sequence>
<comment type="caution">
    <text evidence="2">The sequence shown here is derived from an EMBL/GenBank/DDBJ whole genome shotgun (WGS) entry which is preliminary data.</text>
</comment>
<keyword evidence="1" id="KW-0472">Membrane</keyword>
<organism evidence="2 3">
    <name type="scientific">Streptomyces thermolineatus</name>
    <dbReference type="NCBI Taxonomy" id="44033"/>
    <lineage>
        <taxon>Bacteria</taxon>
        <taxon>Bacillati</taxon>
        <taxon>Actinomycetota</taxon>
        <taxon>Actinomycetes</taxon>
        <taxon>Kitasatosporales</taxon>
        <taxon>Streptomycetaceae</taxon>
        <taxon>Streptomyces</taxon>
    </lineage>
</organism>
<keyword evidence="3" id="KW-1185">Reference proteome</keyword>
<feature type="transmembrane region" description="Helical" evidence="1">
    <location>
        <begin position="6"/>
        <end position="25"/>
    </location>
</feature>
<evidence type="ECO:0000313" key="3">
    <source>
        <dbReference type="Proteomes" id="UP001501358"/>
    </source>
</evidence>
<dbReference type="RefSeq" id="WP_344383191.1">
    <property type="nucleotide sequence ID" value="NZ_BAAATA010000011.1"/>
</dbReference>
<proteinExistence type="predicted"/>
<evidence type="ECO:0008006" key="4">
    <source>
        <dbReference type="Google" id="ProtNLM"/>
    </source>
</evidence>
<accession>A0ABN3LM66</accession>
<gene>
    <name evidence="2" type="ORF">GCM10010406_23650</name>
</gene>
<evidence type="ECO:0000256" key="1">
    <source>
        <dbReference type="SAM" id="Phobius"/>
    </source>
</evidence>